<comment type="subunit">
    <text evidence="2">Homotrimer.</text>
</comment>
<keyword evidence="14" id="KW-1185">Reference proteome</keyword>
<sequence>MKTHTKLVLPLSLALISSGANAAITLYEDDTHSVSTDLLVNVFYSNASNDKLADASDPNSGMVSRDQSRVRIGFLPNYIGFNYNTSVNDLKIGARASFWVTLNDTDLHRGAEGLGTRSGIDVRQFYATVDGSWGQVLLGKDFGLFSRSNILTDELLLGHGQTSDYYGLIDGGNVSFGNIGSGYTYPFPKSQITYRTPDFSGFQLAVGVMDPNKSSASSSEDMPRFETELTYNWEKESTNFKAYASAVTQSSEDGNKDTDSNGFAGGLRVGFAGFALNASGFSTEGLGTVAGLDTIIVDEINESKGYLVQGSYSIGDERFVVSYGKTEVDTQDVTTLTYDNLAFAWFHSFNQYLSLVAEYNRTEAEGPSHIGLIEKNDVVAIGAVVTF</sequence>
<evidence type="ECO:0000256" key="3">
    <source>
        <dbReference type="ARBA" id="ARBA00022448"/>
    </source>
</evidence>
<evidence type="ECO:0000313" key="14">
    <source>
        <dbReference type="Proteomes" id="UP001202831"/>
    </source>
</evidence>
<name>A0ABT0N4N9_9GAMM</name>
<comment type="caution">
    <text evidence="13">The sequence shown here is derived from an EMBL/GenBank/DDBJ whole genome shotgun (WGS) entry which is preliminary data.</text>
</comment>
<evidence type="ECO:0000256" key="2">
    <source>
        <dbReference type="ARBA" id="ARBA00011233"/>
    </source>
</evidence>
<evidence type="ECO:0000256" key="4">
    <source>
        <dbReference type="ARBA" id="ARBA00022452"/>
    </source>
</evidence>
<feature type="chain" id="PRO_5045249644" evidence="11">
    <location>
        <begin position="23"/>
        <end position="387"/>
    </location>
</feature>
<feature type="signal peptide" evidence="11">
    <location>
        <begin position="1"/>
        <end position="22"/>
    </location>
</feature>
<keyword evidence="10" id="KW-0998">Cell outer membrane</keyword>
<dbReference type="InterPro" id="IPR023614">
    <property type="entry name" value="Porin_dom_sf"/>
</dbReference>
<dbReference type="SUPFAM" id="SSF56935">
    <property type="entry name" value="Porins"/>
    <property type="match status" value="1"/>
</dbReference>
<accession>A0ABT0N4N9</accession>
<feature type="domain" description="Porin" evidence="12">
    <location>
        <begin position="12"/>
        <end position="365"/>
    </location>
</feature>
<comment type="subcellular location">
    <subcellularLocation>
        <location evidence="1">Cell outer membrane</location>
        <topology evidence="1">Multi-pass membrane protein</topology>
    </subcellularLocation>
</comment>
<dbReference type="Proteomes" id="UP001202831">
    <property type="component" value="Unassembled WGS sequence"/>
</dbReference>
<proteinExistence type="predicted"/>
<keyword evidence="9" id="KW-0472">Membrane</keyword>
<organism evidence="13 14">
    <name type="scientific">Shewanella corallii</name>
    <dbReference type="NCBI Taxonomy" id="560080"/>
    <lineage>
        <taxon>Bacteria</taxon>
        <taxon>Pseudomonadati</taxon>
        <taxon>Pseudomonadota</taxon>
        <taxon>Gammaproteobacteria</taxon>
        <taxon>Alteromonadales</taxon>
        <taxon>Shewanellaceae</taxon>
        <taxon>Shewanella</taxon>
    </lineage>
</organism>
<evidence type="ECO:0000313" key="13">
    <source>
        <dbReference type="EMBL" id="MCL2912757.1"/>
    </source>
</evidence>
<dbReference type="PANTHER" id="PTHR34501:SF9">
    <property type="entry name" value="MAJOR OUTER MEMBRANE PROTEIN P.IA"/>
    <property type="match status" value="1"/>
</dbReference>
<keyword evidence="3" id="KW-0813">Transport</keyword>
<evidence type="ECO:0000256" key="8">
    <source>
        <dbReference type="ARBA" id="ARBA00023114"/>
    </source>
</evidence>
<protein>
    <submittedName>
        <fullName evidence="13">Porin</fullName>
    </submittedName>
</protein>
<dbReference type="RefSeq" id="WP_115135421.1">
    <property type="nucleotide sequence ID" value="NZ_JAKIKT010000001.1"/>
</dbReference>
<evidence type="ECO:0000256" key="11">
    <source>
        <dbReference type="SAM" id="SignalP"/>
    </source>
</evidence>
<evidence type="ECO:0000256" key="5">
    <source>
        <dbReference type="ARBA" id="ARBA00022692"/>
    </source>
</evidence>
<evidence type="ECO:0000256" key="7">
    <source>
        <dbReference type="ARBA" id="ARBA00023065"/>
    </source>
</evidence>
<reference evidence="13 14" key="1">
    <citation type="submission" date="2022-01" db="EMBL/GenBank/DDBJ databases">
        <title>Whole genome-based taxonomy of the Shewanellaceae.</title>
        <authorList>
            <person name="Martin-Rodriguez A.J."/>
        </authorList>
    </citation>
    <scope>NUCLEOTIDE SEQUENCE [LARGE SCALE GENOMIC DNA]</scope>
    <source>
        <strain evidence="13 14">DSM 21332</strain>
    </source>
</reference>
<keyword evidence="4" id="KW-1134">Transmembrane beta strand</keyword>
<dbReference type="Pfam" id="PF13609">
    <property type="entry name" value="Porin_4"/>
    <property type="match status" value="1"/>
</dbReference>
<evidence type="ECO:0000259" key="12">
    <source>
        <dbReference type="Pfam" id="PF13609"/>
    </source>
</evidence>
<dbReference type="InterPro" id="IPR033900">
    <property type="entry name" value="Gram_neg_porin_domain"/>
</dbReference>
<dbReference type="PANTHER" id="PTHR34501">
    <property type="entry name" value="PROTEIN YDDL-RELATED"/>
    <property type="match status" value="1"/>
</dbReference>
<evidence type="ECO:0000256" key="1">
    <source>
        <dbReference type="ARBA" id="ARBA00004571"/>
    </source>
</evidence>
<keyword evidence="7" id="KW-0406">Ion transport</keyword>
<evidence type="ECO:0000256" key="10">
    <source>
        <dbReference type="ARBA" id="ARBA00023237"/>
    </source>
</evidence>
<gene>
    <name evidence="13" type="ORF">L2725_02990</name>
</gene>
<evidence type="ECO:0000256" key="6">
    <source>
        <dbReference type="ARBA" id="ARBA00022729"/>
    </source>
</evidence>
<dbReference type="EMBL" id="JAKIKT010000001">
    <property type="protein sequence ID" value="MCL2912757.1"/>
    <property type="molecule type" value="Genomic_DNA"/>
</dbReference>
<dbReference type="Gene3D" id="2.40.160.10">
    <property type="entry name" value="Porin"/>
    <property type="match status" value="1"/>
</dbReference>
<keyword evidence="8" id="KW-0626">Porin</keyword>
<keyword evidence="6 11" id="KW-0732">Signal</keyword>
<evidence type="ECO:0000256" key="9">
    <source>
        <dbReference type="ARBA" id="ARBA00023136"/>
    </source>
</evidence>
<dbReference type="InterPro" id="IPR050298">
    <property type="entry name" value="Gram-neg_bact_OMP"/>
</dbReference>
<keyword evidence="5" id="KW-0812">Transmembrane</keyword>